<evidence type="ECO:0000313" key="2">
    <source>
        <dbReference type="Proteomes" id="UP000189462"/>
    </source>
</evidence>
<reference evidence="1 2" key="1">
    <citation type="submission" date="2017-02" db="EMBL/GenBank/DDBJ databases">
        <title>Genomic diversity within the haloalkaliphilic genus Thioalkalivibrio.</title>
        <authorList>
            <person name="Ahn A.-C."/>
            <person name="Meier-Kolthoff J."/>
            <person name="Overmars L."/>
            <person name="Richter M."/>
            <person name="Woyke T."/>
            <person name="Sorokin D.Y."/>
            <person name="Muyzer G."/>
        </authorList>
    </citation>
    <scope>NUCLEOTIDE SEQUENCE [LARGE SCALE GENOMIC DNA]</scope>
    <source>
        <strain evidence="1 2">ALJD</strain>
    </source>
</reference>
<dbReference type="STRING" id="108003.B1C78_16035"/>
<protein>
    <recommendedName>
        <fullName evidence="3">PqqD family protein</fullName>
    </recommendedName>
</protein>
<organism evidence="1 2">
    <name type="scientific">Thioalkalivibrio denitrificans</name>
    <dbReference type="NCBI Taxonomy" id="108003"/>
    <lineage>
        <taxon>Bacteria</taxon>
        <taxon>Pseudomonadati</taxon>
        <taxon>Pseudomonadota</taxon>
        <taxon>Gammaproteobacteria</taxon>
        <taxon>Chromatiales</taxon>
        <taxon>Ectothiorhodospiraceae</taxon>
        <taxon>Thioalkalivibrio</taxon>
    </lineage>
</organism>
<dbReference type="InterPro" id="IPR027599">
    <property type="entry name" value="PqqD-rel_X"/>
</dbReference>
<proteinExistence type="predicted"/>
<dbReference type="Proteomes" id="UP000189462">
    <property type="component" value="Unassembled WGS sequence"/>
</dbReference>
<keyword evidence="2" id="KW-1185">Reference proteome</keyword>
<dbReference type="RefSeq" id="WP_077280161.1">
    <property type="nucleotide sequence ID" value="NZ_MVBK01000123.1"/>
</dbReference>
<dbReference type="OrthoDB" id="5784478at2"/>
<evidence type="ECO:0008006" key="3">
    <source>
        <dbReference type="Google" id="ProtNLM"/>
    </source>
</evidence>
<gene>
    <name evidence="1" type="ORF">B1C78_16035</name>
</gene>
<accession>A0A1V3N9L2</accession>
<dbReference type="AlphaFoldDB" id="A0A1V3N9L2"/>
<comment type="caution">
    <text evidence="1">The sequence shown here is derived from an EMBL/GenBank/DDBJ whole genome shotgun (WGS) entry which is preliminary data.</text>
</comment>
<dbReference type="EMBL" id="MVBK01000123">
    <property type="protein sequence ID" value="OOG21789.1"/>
    <property type="molecule type" value="Genomic_DNA"/>
</dbReference>
<evidence type="ECO:0000313" key="1">
    <source>
        <dbReference type="EMBL" id="OOG21789.1"/>
    </source>
</evidence>
<sequence length="116" mass="12904">MNPDDRRSPGSGVAGPAESVTIIPLPESHVRRWDDELIVYDQRCGETHLLQGVVAMLFEWLREGPCTADALAERLSAEQVDGVGDTYTFVRQVLNELQRLQLLEVSPVEDQQASQS</sequence>
<dbReference type="NCBIfam" id="TIGR04353">
    <property type="entry name" value="PqqD_rel_X"/>
    <property type="match status" value="1"/>
</dbReference>
<name>A0A1V3N9L2_9GAMM</name>